<proteinExistence type="predicted"/>
<dbReference type="GO" id="GO:0008375">
    <property type="term" value="F:acetylglucosaminyltransferase activity"/>
    <property type="evidence" value="ECO:0000318"/>
    <property type="project" value="GO_Central"/>
</dbReference>
<organism evidence="6 7">
    <name type="scientific">Nematostella vectensis</name>
    <name type="common">Starlet sea anemone</name>
    <dbReference type="NCBI Taxonomy" id="45351"/>
    <lineage>
        <taxon>Eukaryota</taxon>
        <taxon>Metazoa</taxon>
        <taxon>Cnidaria</taxon>
        <taxon>Anthozoa</taxon>
        <taxon>Hexacorallia</taxon>
        <taxon>Actiniaria</taxon>
        <taxon>Edwardsiidae</taxon>
        <taxon>Nematostella</taxon>
    </lineage>
</organism>
<reference evidence="6 7" key="1">
    <citation type="journal article" date="2007" name="Science">
        <title>Sea anemone genome reveals ancestral eumetazoan gene repertoire and genomic organization.</title>
        <authorList>
            <person name="Putnam N.H."/>
            <person name="Srivastava M."/>
            <person name="Hellsten U."/>
            <person name="Dirks B."/>
            <person name="Chapman J."/>
            <person name="Salamov A."/>
            <person name="Terry A."/>
            <person name="Shapiro H."/>
            <person name="Lindquist E."/>
            <person name="Kapitonov V.V."/>
            <person name="Jurka J."/>
            <person name="Genikhovich G."/>
            <person name="Grigoriev I.V."/>
            <person name="Lucas S.M."/>
            <person name="Steele R.E."/>
            <person name="Finnerty J.R."/>
            <person name="Technau U."/>
            <person name="Martindale M.Q."/>
            <person name="Rokhsar D.S."/>
        </authorList>
    </citation>
    <scope>NUCLEOTIDE SEQUENCE [LARGE SCALE GENOMIC DNA]</scope>
    <source>
        <strain evidence="7">CH2 X CH6</strain>
    </source>
</reference>
<dbReference type="GO" id="GO:0005783">
    <property type="term" value="C:endoplasmic reticulum"/>
    <property type="evidence" value="ECO:0000318"/>
    <property type="project" value="GO_Central"/>
</dbReference>
<evidence type="ECO:0000256" key="2">
    <source>
        <dbReference type="ARBA" id="ARBA00022676"/>
    </source>
</evidence>
<protein>
    <recommendedName>
        <fullName evidence="8">Alpha-1,3-mannosyl-glycoprotein 4-beta-N-acetylglucosaminyltransferase B</fullName>
    </recommendedName>
</protein>
<evidence type="ECO:0000313" key="7">
    <source>
        <dbReference type="Proteomes" id="UP000001593"/>
    </source>
</evidence>
<evidence type="ECO:0000313" key="6">
    <source>
        <dbReference type="EMBL" id="EDO40500.1"/>
    </source>
</evidence>
<evidence type="ECO:0000256" key="3">
    <source>
        <dbReference type="ARBA" id="ARBA00022679"/>
    </source>
</evidence>
<dbReference type="FunCoup" id="A7S6W6">
    <property type="interactions" value="374"/>
</dbReference>
<dbReference type="EMBL" id="DS469590">
    <property type="protein sequence ID" value="EDO40500.1"/>
    <property type="molecule type" value="Genomic_DNA"/>
</dbReference>
<dbReference type="OMA" id="ARDTHCT"/>
<dbReference type="Proteomes" id="UP000001593">
    <property type="component" value="Unassembled WGS sequence"/>
</dbReference>
<dbReference type="GO" id="GO:0006487">
    <property type="term" value="P:protein N-linked glycosylation"/>
    <property type="evidence" value="ECO:0000318"/>
    <property type="project" value="GO_Central"/>
</dbReference>
<feature type="domain" description="MGAT4 conserved region" evidence="4">
    <location>
        <begin position="59"/>
        <end position="335"/>
    </location>
</feature>
<evidence type="ECO:0000256" key="1">
    <source>
        <dbReference type="ARBA" id="ARBA00004922"/>
    </source>
</evidence>
<dbReference type="GO" id="GO:0005793">
    <property type="term" value="C:endoplasmic reticulum-Golgi intermediate compartment"/>
    <property type="evidence" value="ECO:0000318"/>
    <property type="project" value="GO_Central"/>
</dbReference>
<dbReference type="InParanoid" id="A7S6W6"/>
<dbReference type="OrthoDB" id="2016523at2759"/>
<dbReference type="eggNOG" id="ENOG502QPQJ">
    <property type="taxonomic scope" value="Eukaryota"/>
</dbReference>
<keyword evidence="7" id="KW-1185">Reference proteome</keyword>
<dbReference type="Pfam" id="PF23524">
    <property type="entry name" value="MGAT4A_C"/>
    <property type="match status" value="1"/>
</dbReference>
<comment type="pathway">
    <text evidence="1">Protein modification; protein glycosylation.</text>
</comment>
<dbReference type="AlphaFoldDB" id="A7S6W6"/>
<gene>
    <name evidence="6" type="ORF">NEMVEDRAFT_v1g106996</name>
</gene>
<dbReference type="PANTHER" id="PTHR12062">
    <property type="entry name" value="N-ACETYLGLUCOSAMINYLTRANSFERASE VI"/>
    <property type="match status" value="1"/>
</dbReference>
<dbReference type="PANTHER" id="PTHR12062:SF9">
    <property type="entry name" value="ALPHA-1,3-MANNOSYL-GLYCOPROTEIN 4-BETA-N-ACETYLGLUCOSAMINYLTRANSFERASE A, ISOFORM A"/>
    <property type="match status" value="1"/>
</dbReference>
<dbReference type="STRING" id="45351.A7S6W6"/>
<dbReference type="GO" id="GO:0005795">
    <property type="term" value="C:Golgi stack"/>
    <property type="evidence" value="ECO:0000318"/>
    <property type="project" value="GO_Central"/>
</dbReference>
<dbReference type="InterPro" id="IPR006759">
    <property type="entry name" value="Glyco_transf_54"/>
</dbReference>
<sequence>LKSRLREAEFQNSARSQELISLQSQIAQLVGRHSKSTKHSFKNGSSSSEHLSLDSSALNLPSIYHLMPHLMDHPDSLAPALRLGKDRVGVSLVFGIPTIRRQKSSYLLNTLASLLDGMNQDDKDDTVIVVFIAETDAGYVKQIATSVSERFPADIEAGLIEVVAPHASFYPDLDNLPLTFGDSKDRVKWRTKQNLDFCYLMMYSQKKARFYVQLEDDVVATPGFANTIRTFAIQQDSNRWLMLEFSSLGFIGKLFRSTDLNKLIEFFLMFHKDKPVDWLLDHILWVRVCNPEKDQAHCNREKSQLRIRFKPSQFQHVGKESSLKGKRQNLIDKDFKKAPLFQAHLNPKANVFTTLENYQQFRIDRAYTGQTFFWCYPPHVGDVIRMQFDEPIDIKSFRFKTGNHEHPGDIIRNATVEVMSADSKQTAIRLPGKM</sequence>
<dbReference type="HOGENOM" id="CLU_027046_3_0_1"/>
<evidence type="ECO:0000259" key="4">
    <source>
        <dbReference type="Pfam" id="PF04666"/>
    </source>
</evidence>
<keyword evidence="3" id="KW-0808">Transferase</keyword>
<dbReference type="InterPro" id="IPR057279">
    <property type="entry name" value="MGAT4"/>
</dbReference>
<dbReference type="Pfam" id="PF04666">
    <property type="entry name" value="MGAT4_cons"/>
    <property type="match status" value="1"/>
</dbReference>
<evidence type="ECO:0008006" key="8">
    <source>
        <dbReference type="Google" id="ProtNLM"/>
    </source>
</evidence>
<name>A7S6W6_NEMVE</name>
<dbReference type="PhylomeDB" id="A7S6W6"/>
<feature type="non-terminal residue" evidence="6">
    <location>
        <position position="1"/>
    </location>
</feature>
<dbReference type="KEGG" id="nve:5512213"/>
<dbReference type="InterPro" id="IPR056576">
    <property type="entry name" value="MGAT4_A/B/C_C"/>
</dbReference>
<evidence type="ECO:0000259" key="5">
    <source>
        <dbReference type="Pfam" id="PF23524"/>
    </source>
</evidence>
<keyword evidence="2" id="KW-0328">Glycosyltransferase</keyword>
<accession>A7S6W6</accession>
<feature type="domain" description="MGAT4 A/B/C C-terminal" evidence="5">
    <location>
        <begin position="349"/>
        <end position="424"/>
    </location>
</feature>